<gene>
    <name evidence="8" type="ORF">ACH5RR_000672</name>
    <name evidence="9" type="ORF">ACH5RR_000673</name>
</gene>
<proteinExistence type="inferred from homology"/>
<comment type="similarity">
    <text evidence="1 5">Belongs to the glycosyl hydrolase 1 family.</text>
</comment>
<evidence type="ECO:0000313" key="8">
    <source>
        <dbReference type="EMBL" id="KAL3537306.1"/>
    </source>
</evidence>
<dbReference type="PRINTS" id="PR00131">
    <property type="entry name" value="GLHYDRLASE1"/>
</dbReference>
<dbReference type="PANTHER" id="PTHR10353:SF318">
    <property type="entry name" value="BETA-GLUCOSIDASE 31-RELATED"/>
    <property type="match status" value="1"/>
</dbReference>
<dbReference type="AlphaFoldDB" id="A0ABD3B186"/>
<evidence type="ECO:0000256" key="1">
    <source>
        <dbReference type="ARBA" id="ARBA00010838"/>
    </source>
</evidence>
<dbReference type="EMBL" id="JBJUIK010000001">
    <property type="protein sequence ID" value="KAL3537307.1"/>
    <property type="molecule type" value="Genomic_DNA"/>
</dbReference>
<dbReference type="Gene3D" id="3.20.20.80">
    <property type="entry name" value="Glycosidases"/>
    <property type="match status" value="1"/>
</dbReference>
<keyword evidence="2 6" id="KW-0378">Hydrolase</keyword>
<organism evidence="9 10">
    <name type="scientific">Cinchona calisaya</name>
    <dbReference type="NCBI Taxonomy" id="153742"/>
    <lineage>
        <taxon>Eukaryota</taxon>
        <taxon>Viridiplantae</taxon>
        <taxon>Streptophyta</taxon>
        <taxon>Embryophyta</taxon>
        <taxon>Tracheophyta</taxon>
        <taxon>Spermatophyta</taxon>
        <taxon>Magnoliopsida</taxon>
        <taxon>eudicotyledons</taxon>
        <taxon>Gunneridae</taxon>
        <taxon>Pentapetalae</taxon>
        <taxon>asterids</taxon>
        <taxon>lamiids</taxon>
        <taxon>Gentianales</taxon>
        <taxon>Rubiaceae</taxon>
        <taxon>Cinchonoideae</taxon>
        <taxon>Cinchoneae</taxon>
        <taxon>Cinchona</taxon>
    </lineage>
</organism>
<evidence type="ECO:0000256" key="3">
    <source>
        <dbReference type="ARBA" id="ARBA00023295"/>
    </source>
</evidence>
<comment type="caution">
    <text evidence="9">The sequence shown here is derived from an EMBL/GenBank/DDBJ whole genome shotgun (WGS) entry which is preliminary data.</text>
</comment>
<evidence type="ECO:0000313" key="9">
    <source>
        <dbReference type="EMBL" id="KAL3537307.1"/>
    </source>
</evidence>
<feature type="signal peptide" evidence="7">
    <location>
        <begin position="1"/>
        <end position="26"/>
    </location>
</feature>
<evidence type="ECO:0000256" key="2">
    <source>
        <dbReference type="ARBA" id="ARBA00022801"/>
    </source>
</evidence>
<dbReference type="Pfam" id="PF00232">
    <property type="entry name" value="Glyco_hydro_1"/>
    <property type="match status" value="1"/>
</dbReference>
<evidence type="ECO:0000256" key="5">
    <source>
        <dbReference type="RuleBase" id="RU003690"/>
    </source>
</evidence>
<dbReference type="GO" id="GO:0004553">
    <property type="term" value="F:hydrolase activity, hydrolyzing O-glycosyl compounds"/>
    <property type="evidence" value="ECO:0007669"/>
    <property type="project" value="UniProtKB-ARBA"/>
</dbReference>
<feature type="active site" description="Nucleophile" evidence="4">
    <location>
        <position position="417"/>
    </location>
</feature>
<dbReference type="EMBL" id="JBJUIK010000001">
    <property type="protein sequence ID" value="KAL3537306.1"/>
    <property type="molecule type" value="Genomic_DNA"/>
</dbReference>
<dbReference type="InterPro" id="IPR018120">
    <property type="entry name" value="Glyco_hydro_1_AS"/>
</dbReference>
<accession>A0ABD3B186</accession>
<sequence>MAFQGFSLHGLLFLALFISWTELSFAEVPKNISNFNRKSFPENFIFGAASAAYQYEGAAFEGGRGPSIWDTFSRNYPNKIADHSNGDVADDFYHRYKEDIQTMKVLGLNGFRLSISWSRVIPSGKLSKGVNKEGIAFYNNLIDELLANGITPFVTIFHWDVPQALEDEYGGFLSTNIVDDFVDFAELCFKEFGDRVKYWTTVNEPLTFCVAGYDSGILAPGRCSAWRNNDCPAGNSATEPYLVAHNILLSHAAISHLYREKYKPSQNGEIGIVLNPTWYVSYSNSKADKEAAQRALDFGYGWFLDPLVFGDYPESMRRLVGKRLPKFTTEQSKMVKGSLDFLGVNYYTSNFAAHAHFHNGPNISYTTDNQANLTTERNGLPIGEVEGVALNVYPQGLREILVYTKNNYNSPTIYVTENGFGQTNITKVEEGVKDVGRLRFYQSHLRAVKEAIDHGVNVKGFFPWSFMDTWEWNSGFTERFGLIFVDFKNELKRYPKLSALCFKKFLRS</sequence>
<dbReference type="PROSITE" id="PS00572">
    <property type="entry name" value="GLYCOSYL_HYDROL_F1_1"/>
    <property type="match status" value="1"/>
</dbReference>
<dbReference type="InterPro" id="IPR017853">
    <property type="entry name" value="GH"/>
</dbReference>
<keyword evidence="7" id="KW-0732">Signal</keyword>
<evidence type="ECO:0000313" key="10">
    <source>
        <dbReference type="Proteomes" id="UP001630127"/>
    </source>
</evidence>
<dbReference type="FunFam" id="3.20.20.80:FF:000020">
    <property type="entry name" value="Beta-glucosidase 12"/>
    <property type="match status" value="1"/>
</dbReference>
<evidence type="ECO:0000256" key="6">
    <source>
        <dbReference type="RuleBase" id="RU004468"/>
    </source>
</evidence>
<protein>
    <recommendedName>
        <fullName evidence="11">Beta-glucosidase</fullName>
    </recommendedName>
</protein>
<reference evidence="9 10" key="1">
    <citation type="submission" date="2024-11" db="EMBL/GenBank/DDBJ databases">
        <title>A near-complete genome assembly of Cinchona calisaya.</title>
        <authorList>
            <person name="Lian D.C."/>
            <person name="Zhao X.W."/>
            <person name="Wei L."/>
        </authorList>
    </citation>
    <scope>NUCLEOTIDE SEQUENCE [LARGE SCALE GENOMIC DNA]</scope>
    <source>
        <tissue evidence="9">Nenye</tissue>
    </source>
</reference>
<feature type="chain" id="PRO_5044724646" description="Beta-glucosidase" evidence="7">
    <location>
        <begin position="27"/>
        <end position="508"/>
    </location>
</feature>
<dbReference type="Proteomes" id="UP001630127">
    <property type="component" value="Unassembled WGS sequence"/>
</dbReference>
<dbReference type="InterPro" id="IPR001360">
    <property type="entry name" value="Glyco_hydro_1"/>
</dbReference>
<evidence type="ECO:0000256" key="4">
    <source>
        <dbReference type="PROSITE-ProRule" id="PRU10055"/>
    </source>
</evidence>
<dbReference type="GO" id="GO:0009821">
    <property type="term" value="P:alkaloid biosynthetic process"/>
    <property type="evidence" value="ECO:0007669"/>
    <property type="project" value="UniProtKB-ARBA"/>
</dbReference>
<name>A0ABD3B186_9GENT</name>
<dbReference type="SUPFAM" id="SSF51445">
    <property type="entry name" value="(Trans)glycosidases"/>
    <property type="match status" value="1"/>
</dbReference>
<dbReference type="PANTHER" id="PTHR10353">
    <property type="entry name" value="GLYCOSYL HYDROLASE"/>
    <property type="match status" value="1"/>
</dbReference>
<dbReference type="InterPro" id="IPR033132">
    <property type="entry name" value="GH_1_N_CS"/>
</dbReference>
<keyword evidence="3 6" id="KW-0326">Glycosidase</keyword>
<evidence type="ECO:0000256" key="7">
    <source>
        <dbReference type="SAM" id="SignalP"/>
    </source>
</evidence>
<evidence type="ECO:0008006" key="11">
    <source>
        <dbReference type="Google" id="ProtNLM"/>
    </source>
</evidence>
<dbReference type="PROSITE" id="PS00653">
    <property type="entry name" value="GLYCOSYL_HYDROL_F1_2"/>
    <property type="match status" value="1"/>
</dbReference>
<keyword evidence="10" id="KW-1185">Reference proteome</keyword>